<evidence type="ECO:0000256" key="1">
    <source>
        <dbReference type="ARBA" id="ARBA00004141"/>
    </source>
</evidence>
<evidence type="ECO:0000256" key="3">
    <source>
        <dbReference type="ARBA" id="ARBA00022989"/>
    </source>
</evidence>
<dbReference type="OrthoDB" id="3503994at2759"/>
<keyword evidence="4 6" id="KW-0472">Membrane</keyword>
<evidence type="ECO:0000256" key="6">
    <source>
        <dbReference type="SAM" id="Phobius"/>
    </source>
</evidence>
<feature type="transmembrane region" description="Helical" evidence="6">
    <location>
        <begin position="111"/>
        <end position="129"/>
    </location>
</feature>
<feature type="transmembrane region" description="Helical" evidence="6">
    <location>
        <begin position="41"/>
        <end position="69"/>
    </location>
</feature>
<keyword evidence="2 6" id="KW-0812">Transmembrane</keyword>
<dbReference type="Gene3D" id="1.20.1720.10">
    <property type="entry name" value="Multidrug resistance protein D"/>
    <property type="match status" value="1"/>
</dbReference>
<dbReference type="EMBL" id="PDLN01000004">
    <property type="protein sequence ID" value="RDW87666.1"/>
    <property type="molecule type" value="Genomic_DNA"/>
</dbReference>
<sequence>MTSSSSLVEKASISGAPPPPQGDVTFLPPENESADFKPTKAFMVAFASLAVISPAAALDAISLSIALPIVTEELGGTAIEAFWSGTSFLVTSAVFHITIPGLGHVIGRKQLLLCSELFFAVSSLVAVVAKNMTMSYLIL</sequence>
<dbReference type="SUPFAM" id="SSF103473">
    <property type="entry name" value="MFS general substrate transporter"/>
    <property type="match status" value="1"/>
</dbReference>
<comment type="caution">
    <text evidence="8">The sequence shown here is derived from an EMBL/GenBank/DDBJ whole genome shotgun (WGS) entry which is preliminary data.</text>
</comment>
<evidence type="ECO:0000256" key="4">
    <source>
        <dbReference type="ARBA" id="ARBA00023136"/>
    </source>
</evidence>
<evidence type="ECO:0000313" key="8">
    <source>
        <dbReference type="EMBL" id="RDW87666.1"/>
    </source>
</evidence>
<evidence type="ECO:0000256" key="2">
    <source>
        <dbReference type="ARBA" id="ARBA00022692"/>
    </source>
</evidence>
<evidence type="ECO:0000259" key="7">
    <source>
        <dbReference type="PROSITE" id="PS50850"/>
    </source>
</evidence>
<dbReference type="AlphaFoldDB" id="A0A3D8SN02"/>
<evidence type="ECO:0000313" key="9">
    <source>
        <dbReference type="Proteomes" id="UP000256328"/>
    </source>
</evidence>
<proteinExistence type="predicted"/>
<evidence type="ECO:0000256" key="5">
    <source>
        <dbReference type="SAM" id="MobiDB-lite"/>
    </source>
</evidence>
<feature type="domain" description="Major facilitator superfamily (MFS) profile" evidence="7">
    <location>
        <begin position="45"/>
        <end position="139"/>
    </location>
</feature>
<dbReference type="InterPro" id="IPR020846">
    <property type="entry name" value="MFS_dom"/>
</dbReference>
<protein>
    <recommendedName>
        <fullName evidence="7">Major facilitator superfamily (MFS) profile domain-containing protein</fullName>
    </recommendedName>
</protein>
<comment type="subcellular location">
    <subcellularLocation>
        <location evidence="1">Membrane</location>
        <topology evidence="1">Multi-pass membrane protein</topology>
    </subcellularLocation>
</comment>
<feature type="transmembrane region" description="Helical" evidence="6">
    <location>
        <begin position="81"/>
        <end position="99"/>
    </location>
</feature>
<feature type="region of interest" description="Disordered" evidence="5">
    <location>
        <begin position="1"/>
        <end position="30"/>
    </location>
</feature>
<organism evidence="8 9">
    <name type="scientific">Coleophoma crateriformis</name>
    <dbReference type="NCBI Taxonomy" id="565419"/>
    <lineage>
        <taxon>Eukaryota</taxon>
        <taxon>Fungi</taxon>
        <taxon>Dikarya</taxon>
        <taxon>Ascomycota</taxon>
        <taxon>Pezizomycotina</taxon>
        <taxon>Leotiomycetes</taxon>
        <taxon>Helotiales</taxon>
        <taxon>Dermateaceae</taxon>
        <taxon>Coleophoma</taxon>
    </lineage>
</organism>
<dbReference type="InterPro" id="IPR036259">
    <property type="entry name" value="MFS_trans_sf"/>
</dbReference>
<dbReference type="Proteomes" id="UP000256328">
    <property type="component" value="Unassembled WGS sequence"/>
</dbReference>
<keyword evidence="3 6" id="KW-1133">Transmembrane helix</keyword>
<keyword evidence="9" id="KW-1185">Reference proteome</keyword>
<gene>
    <name evidence="8" type="ORF">BP5796_03360</name>
</gene>
<dbReference type="PANTHER" id="PTHR23501:SF59">
    <property type="entry name" value="MAJOR FACILITATOR SUPERFAMILY (MFS) PROFILE DOMAIN-CONTAINING PROTEIN-RELATED"/>
    <property type="match status" value="1"/>
</dbReference>
<dbReference type="PROSITE" id="PS50850">
    <property type="entry name" value="MFS"/>
    <property type="match status" value="1"/>
</dbReference>
<dbReference type="PANTHER" id="PTHR23501">
    <property type="entry name" value="MAJOR FACILITATOR SUPERFAMILY"/>
    <property type="match status" value="1"/>
</dbReference>
<accession>A0A3D8SN02</accession>
<name>A0A3D8SN02_9HELO</name>
<reference evidence="8 9" key="1">
    <citation type="journal article" date="2018" name="IMA Fungus">
        <title>IMA Genome-F 9: Draft genome sequence of Annulohypoxylon stygium, Aspergillus mulundensis, Berkeleyomyces basicola (syn. Thielaviopsis basicola), Ceratocystis smalleyi, two Cercospora beticola strains, Coleophoma cylindrospora, Fusarium fracticaudum, Phialophora cf. hyalina, and Morchella septimelata.</title>
        <authorList>
            <person name="Wingfield B.D."/>
            <person name="Bills G.F."/>
            <person name="Dong Y."/>
            <person name="Huang W."/>
            <person name="Nel W.J."/>
            <person name="Swalarsk-Parry B.S."/>
            <person name="Vaghefi N."/>
            <person name="Wilken P.M."/>
            <person name="An Z."/>
            <person name="de Beer Z.W."/>
            <person name="De Vos L."/>
            <person name="Chen L."/>
            <person name="Duong T.A."/>
            <person name="Gao Y."/>
            <person name="Hammerbacher A."/>
            <person name="Kikkert J.R."/>
            <person name="Li Y."/>
            <person name="Li H."/>
            <person name="Li K."/>
            <person name="Li Q."/>
            <person name="Liu X."/>
            <person name="Ma X."/>
            <person name="Naidoo K."/>
            <person name="Pethybridge S.J."/>
            <person name="Sun J."/>
            <person name="Steenkamp E.T."/>
            <person name="van der Nest M.A."/>
            <person name="van Wyk S."/>
            <person name="Wingfield M.J."/>
            <person name="Xiong C."/>
            <person name="Yue Q."/>
            <person name="Zhang X."/>
        </authorList>
    </citation>
    <scope>NUCLEOTIDE SEQUENCE [LARGE SCALE GENOMIC DNA]</scope>
    <source>
        <strain evidence="8 9">BP5796</strain>
    </source>
</reference>
<dbReference type="GO" id="GO:0005886">
    <property type="term" value="C:plasma membrane"/>
    <property type="evidence" value="ECO:0007669"/>
    <property type="project" value="TreeGrafter"/>
</dbReference>
<dbReference type="GO" id="GO:0022857">
    <property type="term" value="F:transmembrane transporter activity"/>
    <property type="evidence" value="ECO:0007669"/>
    <property type="project" value="InterPro"/>
</dbReference>